<proteinExistence type="predicted"/>
<protein>
    <submittedName>
        <fullName evidence="1">Uncharacterized protein</fullName>
    </submittedName>
</protein>
<dbReference type="Proteomes" id="UP001420932">
    <property type="component" value="Unassembled WGS sequence"/>
</dbReference>
<dbReference type="EMBL" id="JBBNAF010000048">
    <property type="protein sequence ID" value="KAK9081694.1"/>
    <property type="molecule type" value="Genomic_DNA"/>
</dbReference>
<dbReference type="AlphaFoldDB" id="A0AAP0DV83"/>
<gene>
    <name evidence="1" type="ORF">Syun_031800</name>
</gene>
<name>A0AAP0DV83_9MAGN</name>
<evidence type="ECO:0000313" key="2">
    <source>
        <dbReference type="Proteomes" id="UP001420932"/>
    </source>
</evidence>
<organism evidence="1 2">
    <name type="scientific">Stephania yunnanensis</name>
    <dbReference type="NCBI Taxonomy" id="152371"/>
    <lineage>
        <taxon>Eukaryota</taxon>
        <taxon>Viridiplantae</taxon>
        <taxon>Streptophyta</taxon>
        <taxon>Embryophyta</taxon>
        <taxon>Tracheophyta</taxon>
        <taxon>Spermatophyta</taxon>
        <taxon>Magnoliopsida</taxon>
        <taxon>Ranunculales</taxon>
        <taxon>Menispermaceae</taxon>
        <taxon>Menispermoideae</taxon>
        <taxon>Cissampelideae</taxon>
        <taxon>Stephania</taxon>
    </lineage>
</organism>
<reference evidence="1 2" key="1">
    <citation type="submission" date="2024-01" db="EMBL/GenBank/DDBJ databases">
        <title>Genome assemblies of Stephania.</title>
        <authorList>
            <person name="Yang L."/>
        </authorList>
    </citation>
    <scope>NUCLEOTIDE SEQUENCE [LARGE SCALE GENOMIC DNA]</scope>
    <source>
        <strain evidence="1">YNDBR</strain>
        <tissue evidence="1">Leaf</tissue>
    </source>
</reference>
<comment type="caution">
    <text evidence="1">The sequence shown here is derived from an EMBL/GenBank/DDBJ whole genome shotgun (WGS) entry which is preliminary data.</text>
</comment>
<keyword evidence="2" id="KW-1185">Reference proteome</keyword>
<evidence type="ECO:0000313" key="1">
    <source>
        <dbReference type="EMBL" id="KAK9081694.1"/>
    </source>
</evidence>
<accession>A0AAP0DV83</accession>
<sequence>MDGPWCPPPRAGGTRTDRALTSTQGSWQLCNQLGCFAIKPRHGSLRGQGRCLPAGRARRRSVIIPEPEVTTSNLKLIPKTYIKDIDLSELSRMDLSEIEFVIDRVLKGLMGIREMTDQNCSSSSTKPDAPRRPPLSVDDLLGILDPIDGVFFLDFLSAVESRVVNWSVVTKGEDERRSLEFPDSATHYGNMFLPVNFPEMLSWKTIRLAYSFTIEIYTDFCISSVLSKMTCRGSGIIADLLFARPAGRRLCTHRHKKDDGGNTHRRLNEYVRLCVSTDPEADQNDSIVEIEVDLRVIIGICWRADGSAELVEKALLMNFDLRWSVEVCGLK</sequence>